<organism evidence="1 2">
    <name type="scientific">Rhodocollybia butyracea</name>
    <dbReference type="NCBI Taxonomy" id="206335"/>
    <lineage>
        <taxon>Eukaryota</taxon>
        <taxon>Fungi</taxon>
        <taxon>Dikarya</taxon>
        <taxon>Basidiomycota</taxon>
        <taxon>Agaricomycotina</taxon>
        <taxon>Agaricomycetes</taxon>
        <taxon>Agaricomycetidae</taxon>
        <taxon>Agaricales</taxon>
        <taxon>Marasmiineae</taxon>
        <taxon>Omphalotaceae</taxon>
        <taxon>Rhodocollybia</taxon>
    </lineage>
</organism>
<keyword evidence="2" id="KW-1185">Reference proteome</keyword>
<accession>A0A9P5P9A0</accession>
<dbReference type="EMBL" id="JADNRY010000286">
    <property type="protein sequence ID" value="KAF9059648.1"/>
    <property type="molecule type" value="Genomic_DNA"/>
</dbReference>
<feature type="non-terminal residue" evidence="1">
    <location>
        <position position="76"/>
    </location>
</feature>
<dbReference type="Proteomes" id="UP000772434">
    <property type="component" value="Unassembled WGS sequence"/>
</dbReference>
<proteinExistence type="predicted"/>
<dbReference type="OrthoDB" id="342281at2759"/>
<sequence>MYIRSASLAYNIYETKYVHTFPVLLEITELRVDFGIVVLSVRSNWGWEYVFIGCGWMDGGWGRCRNRWRRRWRLVY</sequence>
<reference evidence="1" key="1">
    <citation type="submission" date="2020-11" db="EMBL/GenBank/DDBJ databases">
        <authorList>
            <consortium name="DOE Joint Genome Institute"/>
            <person name="Ahrendt S."/>
            <person name="Riley R."/>
            <person name="Andreopoulos W."/>
            <person name="Labutti K."/>
            <person name="Pangilinan J."/>
            <person name="Ruiz-Duenas F.J."/>
            <person name="Barrasa J.M."/>
            <person name="Sanchez-Garcia M."/>
            <person name="Camarero S."/>
            <person name="Miyauchi S."/>
            <person name="Serrano A."/>
            <person name="Linde D."/>
            <person name="Babiker R."/>
            <person name="Drula E."/>
            <person name="Ayuso-Fernandez I."/>
            <person name="Pacheco R."/>
            <person name="Padilla G."/>
            <person name="Ferreira P."/>
            <person name="Barriuso J."/>
            <person name="Kellner H."/>
            <person name="Castanera R."/>
            <person name="Alfaro M."/>
            <person name="Ramirez L."/>
            <person name="Pisabarro A.G."/>
            <person name="Kuo A."/>
            <person name="Tritt A."/>
            <person name="Lipzen A."/>
            <person name="He G."/>
            <person name="Yan M."/>
            <person name="Ng V."/>
            <person name="Cullen D."/>
            <person name="Martin F."/>
            <person name="Rosso M.-N."/>
            <person name="Henrissat B."/>
            <person name="Hibbett D."/>
            <person name="Martinez A.T."/>
            <person name="Grigoriev I.V."/>
        </authorList>
    </citation>
    <scope>NUCLEOTIDE SEQUENCE</scope>
    <source>
        <strain evidence="1">AH 40177</strain>
    </source>
</reference>
<protein>
    <submittedName>
        <fullName evidence="1">Uncharacterized protein</fullName>
    </submittedName>
</protein>
<evidence type="ECO:0000313" key="2">
    <source>
        <dbReference type="Proteomes" id="UP000772434"/>
    </source>
</evidence>
<comment type="caution">
    <text evidence="1">The sequence shown here is derived from an EMBL/GenBank/DDBJ whole genome shotgun (WGS) entry which is preliminary data.</text>
</comment>
<evidence type="ECO:0000313" key="1">
    <source>
        <dbReference type="EMBL" id="KAF9059648.1"/>
    </source>
</evidence>
<dbReference type="AlphaFoldDB" id="A0A9P5P9A0"/>
<gene>
    <name evidence="1" type="ORF">BDP27DRAFT_1340976</name>
</gene>
<name>A0A9P5P9A0_9AGAR</name>